<evidence type="ECO:0000256" key="2">
    <source>
        <dbReference type="ARBA" id="ARBA00001946"/>
    </source>
</evidence>
<dbReference type="GO" id="GO:0032299">
    <property type="term" value="C:ribonuclease H2 complex"/>
    <property type="evidence" value="ECO:0007669"/>
    <property type="project" value="TreeGrafter"/>
</dbReference>
<dbReference type="AlphaFoldDB" id="A0A2A2H519"/>
<feature type="binding site" evidence="14 15">
    <location>
        <position position="7"/>
    </location>
    <ligand>
        <name>a divalent metal cation</name>
        <dbReference type="ChEBI" id="CHEBI:60240"/>
    </ligand>
</feature>
<dbReference type="PROSITE" id="PS51975">
    <property type="entry name" value="RNASE_H_2"/>
    <property type="match status" value="1"/>
</dbReference>
<evidence type="ECO:0000259" key="17">
    <source>
        <dbReference type="PROSITE" id="PS51975"/>
    </source>
</evidence>
<evidence type="ECO:0000256" key="11">
    <source>
        <dbReference type="ARBA" id="ARBA00022759"/>
    </source>
</evidence>
<dbReference type="Gene3D" id="1.10.10.460">
    <property type="entry name" value="Ribonuclease hii. Domain 2"/>
    <property type="match status" value="1"/>
</dbReference>
<comment type="cofactor">
    <cofactor evidence="14 15">
        <name>Mn(2+)</name>
        <dbReference type="ChEBI" id="CHEBI:29035"/>
    </cofactor>
    <cofactor evidence="14 15">
        <name>Mg(2+)</name>
        <dbReference type="ChEBI" id="CHEBI:18420"/>
    </cofactor>
    <text evidence="14 15">Manganese or magnesium. Binds 1 divalent metal ion per monomer in the absence of substrate. May bind a second metal ion after substrate binding.</text>
</comment>
<gene>
    <name evidence="14" type="primary">rnhB</name>
    <name evidence="18" type="ORF">ASJ80_06350</name>
</gene>
<evidence type="ECO:0000256" key="4">
    <source>
        <dbReference type="ARBA" id="ARBA00004496"/>
    </source>
</evidence>
<feature type="binding site" evidence="14 15">
    <location>
        <position position="8"/>
    </location>
    <ligand>
        <name>a divalent metal cation</name>
        <dbReference type="ChEBI" id="CHEBI:60240"/>
    </ligand>
</feature>
<evidence type="ECO:0000256" key="9">
    <source>
        <dbReference type="ARBA" id="ARBA00022722"/>
    </source>
</evidence>
<dbReference type="CDD" id="cd07180">
    <property type="entry name" value="RNase_HII_archaea_like"/>
    <property type="match status" value="1"/>
</dbReference>
<feature type="domain" description="RNase H type-2" evidence="17">
    <location>
        <begin position="1"/>
        <end position="202"/>
    </location>
</feature>
<comment type="subcellular location">
    <subcellularLocation>
        <location evidence="4 14">Cytoplasm</location>
    </subcellularLocation>
</comment>
<evidence type="ECO:0000256" key="6">
    <source>
        <dbReference type="ARBA" id="ARBA00012180"/>
    </source>
</evidence>
<dbReference type="GO" id="GO:0004523">
    <property type="term" value="F:RNA-DNA hybrid ribonuclease activity"/>
    <property type="evidence" value="ECO:0007669"/>
    <property type="project" value="UniProtKB-UniRule"/>
</dbReference>
<evidence type="ECO:0000256" key="16">
    <source>
        <dbReference type="RuleBase" id="RU003515"/>
    </source>
</evidence>
<dbReference type="EC" id="3.1.26.4" evidence="6 14"/>
<keyword evidence="8 14" id="KW-0963">Cytoplasm</keyword>
<dbReference type="EMBL" id="LMVM01000023">
    <property type="protein sequence ID" value="PAV04455.1"/>
    <property type="molecule type" value="Genomic_DNA"/>
</dbReference>
<dbReference type="SUPFAM" id="SSF53098">
    <property type="entry name" value="Ribonuclease H-like"/>
    <property type="match status" value="1"/>
</dbReference>
<dbReference type="RefSeq" id="WP_069582746.1">
    <property type="nucleotide sequence ID" value="NZ_LMVM01000023.1"/>
</dbReference>
<evidence type="ECO:0000256" key="7">
    <source>
        <dbReference type="ARBA" id="ARBA00019179"/>
    </source>
</evidence>
<evidence type="ECO:0000256" key="12">
    <source>
        <dbReference type="ARBA" id="ARBA00022801"/>
    </source>
</evidence>
<dbReference type="InterPro" id="IPR020787">
    <property type="entry name" value="RNase_HII_arc"/>
</dbReference>
<keyword evidence="9 14" id="KW-0540">Nuclease</keyword>
<keyword evidence="11 14" id="KW-0255">Endonuclease</keyword>
<evidence type="ECO:0000256" key="8">
    <source>
        <dbReference type="ARBA" id="ARBA00022490"/>
    </source>
</evidence>
<accession>A0A2A2H519</accession>
<organism evidence="18 19">
    <name type="scientific">Methanobacterium bryantii</name>
    <dbReference type="NCBI Taxonomy" id="2161"/>
    <lineage>
        <taxon>Archaea</taxon>
        <taxon>Methanobacteriati</taxon>
        <taxon>Methanobacteriota</taxon>
        <taxon>Methanomada group</taxon>
        <taxon>Methanobacteria</taxon>
        <taxon>Methanobacteriales</taxon>
        <taxon>Methanobacteriaceae</taxon>
        <taxon>Methanobacterium</taxon>
    </lineage>
</organism>
<reference evidence="18 19" key="1">
    <citation type="journal article" date="2017" name="BMC Genomics">
        <title>Genomic analysis of methanogenic archaea reveals a shift towards energy conservation.</title>
        <authorList>
            <person name="Gilmore S.P."/>
            <person name="Henske J.K."/>
            <person name="Sexton J.A."/>
            <person name="Solomon K.V."/>
            <person name="Seppala S."/>
            <person name="Yoo J.I."/>
            <person name="Huyett L.M."/>
            <person name="Pressman A."/>
            <person name="Cogan J.Z."/>
            <person name="Kivenson V."/>
            <person name="Peng X."/>
            <person name="Tan Y."/>
            <person name="Valentine D.L."/>
            <person name="O'Malley M.A."/>
        </authorList>
    </citation>
    <scope>NUCLEOTIDE SEQUENCE [LARGE SCALE GENOMIC DNA]</scope>
    <source>
        <strain evidence="18 19">M.o.H.</strain>
    </source>
</reference>
<comment type="similarity">
    <text evidence="5 14 16">Belongs to the RNase HII family.</text>
</comment>
<dbReference type="InterPro" id="IPR001352">
    <property type="entry name" value="RNase_HII/HIII"/>
</dbReference>
<comment type="caution">
    <text evidence="18">The sequence shown here is derived from an EMBL/GenBank/DDBJ whole genome shotgun (WGS) entry which is preliminary data.</text>
</comment>
<dbReference type="InterPro" id="IPR024567">
    <property type="entry name" value="RNase_HII/HIII_dom"/>
</dbReference>
<dbReference type="GO" id="GO:0006298">
    <property type="term" value="P:mismatch repair"/>
    <property type="evidence" value="ECO:0007669"/>
    <property type="project" value="TreeGrafter"/>
</dbReference>
<dbReference type="PANTHER" id="PTHR10954:SF23">
    <property type="entry name" value="RIBONUCLEASE"/>
    <property type="match status" value="1"/>
</dbReference>
<keyword evidence="19" id="KW-1185">Reference proteome</keyword>
<dbReference type="InterPro" id="IPR004649">
    <property type="entry name" value="RNase_H2_suA"/>
</dbReference>
<dbReference type="GO" id="GO:0030145">
    <property type="term" value="F:manganese ion binding"/>
    <property type="evidence" value="ECO:0007669"/>
    <property type="project" value="UniProtKB-UniRule"/>
</dbReference>
<dbReference type="NCBIfam" id="TIGR00729">
    <property type="entry name" value="ribonuclease HII"/>
    <property type="match status" value="1"/>
</dbReference>
<proteinExistence type="inferred from homology"/>
<comment type="catalytic activity">
    <reaction evidence="1 14 15 16">
        <text>Endonucleolytic cleavage to 5'-phosphomonoester.</text>
        <dbReference type="EC" id="3.1.26.4"/>
    </reaction>
</comment>
<comment type="cofactor">
    <cofactor evidence="2">
        <name>Mg(2+)</name>
        <dbReference type="ChEBI" id="CHEBI:18420"/>
    </cofactor>
</comment>
<keyword evidence="13 14" id="KW-0464">Manganese</keyword>
<dbReference type="GO" id="GO:0003723">
    <property type="term" value="F:RNA binding"/>
    <property type="evidence" value="ECO:0007669"/>
    <property type="project" value="UniProtKB-UniRule"/>
</dbReference>
<evidence type="ECO:0000256" key="10">
    <source>
        <dbReference type="ARBA" id="ARBA00022723"/>
    </source>
</evidence>
<dbReference type="Gene3D" id="3.30.420.10">
    <property type="entry name" value="Ribonuclease H-like superfamily/Ribonuclease H"/>
    <property type="match status" value="1"/>
</dbReference>
<dbReference type="InterPro" id="IPR012337">
    <property type="entry name" value="RNaseH-like_sf"/>
</dbReference>
<protein>
    <recommendedName>
        <fullName evidence="7 14">Ribonuclease HII</fullName>
        <shortName evidence="14">RNase HII</shortName>
        <ecNumber evidence="6 14">3.1.26.4</ecNumber>
    </recommendedName>
</protein>
<dbReference type="InterPro" id="IPR036397">
    <property type="entry name" value="RNaseH_sf"/>
</dbReference>
<evidence type="ECO:0000256" key="13">
    <source>
        <dbReference type="ARBA" id="ARBA00023211"/>
    </source>
</evidence>
<comment type="function">
    <text evidence="3 14 16">Endonuclease that specifically degrades the RNA of RNA-DNA hybrids.</text>
</comment>
<dbReference type="Pfam" id="PF01351">
    <property type="entry name" value="RNase_HII"/>
    <property type="match status" value="1"/>
</dbReference>
<sequence>MKIIGIDEAGRGPVIGPLVVCGVAIDEDRLEKLERLELKDSKRLTPGRRKVLARRIKKIAESYTVSIEAKDIDNLRAKDVNLNEIEKIAMKKVIGHFDPDVAYIDCLDIKPQRFCDEMESVKENLKVIAEHKAEDKFPIVAAASIVAKVERDSAIDIIRKEYKDVGSGYPSDPKTIAFLKRFTYENLPDFVRRSWATVKRNM</sequence>
<dbReference type="HAMAP" id="MF_00052_A">
    <property type="entry name" value="RNase_HII_A"/>
    <property type="match status" value="1"/>
</dbReference>
<keyword evidence="10 14" id="KW-0479">Metal-binding</keyword>
<evidence type="ECO:0000256" key="14">
    <source>
        <dbReference type="HAMAP-Rule" id="MF_00052"/>
    </source>
</evidence>
<evidence type="ECO:0000256" key="5">
    <source>
        <dbReference type="ARBA" id="ARBA00007383"/>
    </source>
</evidence>
<evidence type="ECO:0000256" key="15">
    <source>
        <dbReference type="PROSITE-ProRule" id="PRU01319"/>
    </source>
</evidence>
<evidence type="ECO:0000313" key="19">
    <source>
        <dbReference type="Proteomes" id="UP000217784"/>
    </source>
</evidence>
<evidence type="ECO:0000256" key="1">
    <source>
        <dbReference type="ARBA" id="ARBA00000077"/>
    </source>
</evidence>
<evidence type="ECO:0000256" key="3">
    <source>
        <dbReference type="ARBA" id="ARBA00004065"/>
    </source>
</evidence>
<evidence type="ECO:0000313" key="18">
    <source>
        <dbReference type="EMBL" id="PAV04455.1"/>
    </source>
</evidence>
<dbReference type="Proteomes" id="UP000217784">
    <property type="component" value="Unassembled WGS sequence"/>
</dbReference>
<dbReference type="GO" id="GO:0005737">
    <property type="term" value="C:cytoplasm"/>
    <property type="evidence" value="ECO:0007669"/>
    <property type="project" value="UniProtKB-SubCell"/>
</dbReference>
<name>A0A2A2H519_METBR</name>
<dbReference type="OrthoDB" id="33866at2157"/>
<feature type="binding site" evidence="14 15">
    <location>
        <position position="105"/>
    </location>
    <ligand>
        <name>a divalent metal cation</name>
        <dbReference type="ChEBI" id="CHEBI:60240"/>
    </ligand>
</feature>
<dbReference type="InterPro" id="IPR023160">
    <property type="entry name" value="RNase_HII_hlx-loop-hlx_cap_dom"/>
</dbReference>
<keyword evidence="12 14" id="KW-0378">Hydrolase</keyword>
<dbReference type="PANTHER" id="PTHR10954">
    <property type="entry name" value="RIBONUCLEASE H2 SUBUNIT A"/>
    <property type="match status" value="1"/>
</dbReference>
<dbReference type="GO" id="GO:0043137">
    <property type="term" value="P:DNA replication, removal of RNA primer"/>
    <property type="evidence" value="ECO:0007669"/>
    <property type="project" value="TreeGrafter"/>
</dbReference>